<dbReference type="EMBL" id="CCFA01002893">
    <property type="protein sequence ID" value="CDS00697.1"/>
    <property type="molecule type" value="Genomic_DNA"/>
</dbReference>
<evidence type="ECO:0000313" key="3">
    <source>
        <dbReference type="EMBL" id="CDS00697.1"/>
    </source>
</evidence>
<name>A0A0F7S130_9BASI</name>
<dbReference type="GO" id="GO:0008233">
    <property type="term" value="F:peptidase activity"/>
    <property type="evidence" value="ECO:0007669"/>
    <property type="project" value="UniProtKB-KW"/>
</dbReference>
<dbReference type="PANTHER" id="PTHR48081">
    <property type="entry name" value="AB HYDROLASE SUPERFAMILY PROTEIN C4A8.06C"/>
    <property type="match status" value="1"/>
</dbReference>
<sequence length="311" mass="33937">MSTTSTAPLTLAYVSGSTDPEQQLDLYLPSTKPATSLVVFIHGGAWRTGSRKDHVDLAQYLCAKGKAVAVIDYRLSVKDEKTGLTKHIHPVHAQDVNAALSFLSTRQDVPQKDWVVVGHSIGAWLTLAAIIDGEARTANSEYPKPMPVPDGAVREAIKTCVLVDGIYSVSSLLKEYPDYEGFVAQAFLPQPGPANYDVVSCETWPLALEGKNLHVWHSRDDELLSFKQSIDVLLHLDQQLSSSNSDGTTVAIPEDGVASTTIVDGEKSIASVYRDVKIRNASQLFADLTSLRAAHDDLLHTETFWNLLLDL</sequence>
<evidence type="ECO:0000313" key="5">
    <source>
        <dbReference type="Proteomes" id="UP000242770"/>
    </source>
</evidence>
<feature type="domain" description="BD-FAE-like" evidence="2">
    <location>
        <begin position="24"/>
        <end position="136"/>
    </location>
</feature>
<dbReference type="Gene3D" id="3.40.50.1820">
    <property type="entry name" value="alpha/beta hydrolase"/>
    <property type="match status" value="1"/>
</dbReference>
<reference evidence="3" key="2">
    <citation type="submission" date="2014-06" db="EMBL/GenBank/DDBJ databases">
        <authorList>
            <person name="Berkman J.Paul."/>
        </authorList>
    </citation>
    <scope>NUCLEOTIDE SEQUENCE [LARGE SCALE GENOMIC DNA]</scope>
</reference>
<dbReference type="InterPro" id="IPR029058">
    <property type="entry name" value="AB_hydrolase_fold"/>
</dbReference>
<dbReference type="EMBL" id="LK056664">
    <property type="protein sequence ID" value="CDU23732.1"/>
    <property type="molecule type" value="Genomic_DNA"/>
</dbReference>
<dbReference type="Pfam" id="PF20434">
    <property type="entry name" value="BD-FAE"/>
    <property type="match status" value="1"/>
</dbReference>
<accession>A0A0F7S130</accession>
<proteinExistence type="predicted"/>
<dbReference type="STRING" id="49012.A0A0F7S130"/>
<reference evidence="4" key="3">
    <citation type="submission" date="2014-06" db="EMBL/GenBank/DDBJ databases">
        <authorList>
            <person name="Ju J."/>
            <person name="Zhang J."/>
        </authorList>
    </citation>
    <scope>NUCLEOTIDE SEQUENCE</scope>
    <source>
        <strain evidence="4">SscI8</strain>
    </source>
</reference>
<evidence type="ECO:0000313" key="4">
    <source>
        <dbReference type="EMBL" id="CDU23732.1"/>
    </source>
</evidence>
<protein>
    <submittedName>
        <fullName evidence="4">Related to Serine protease</fullName>
    </submittedName>
</protein>
<dbReference type="AlphaFoldDB" id="A0A0F7S130"/>
<dbReference type="SUPFAM" id="SSF53474">
    <property type="entry name" value="alpha/beta-Hydrolases"/>
    <property type="match status" value="1"/>
</dbReference>
<dbReference type="InterPro" id="IPR050300">
    <property type="entry name" value="GDXG_lipolytic_enzyme"/>
</dbReference>
<dbReference type="OrthoDB" id="6495301at2759"/>
<organism evidence="3 5">
    <name type="scientific">Sporisorium scitamineum</name>
    <dbReference type="NCBI Taxonomy" id="49012"/>
    <lineage>
        <taxon>Eukaryota</taxon>
        <taxon>Fungi</taxon>
        <taxon>Dikarya</taxon>
        <taxon>Basidiomycota</taxon>
        <taxon>Ustilaginomycotina</taxon>
        <taxon>Ustilaginomycetes</taxon>
        <taxon>Ustilaginales</taxon>
        <taxon>Ustilaginaceae</taxon>
        <taxon>Sporisorium</taxon>
    </lineage>
</organism>
<keyword evidence="5" id="KW-1185">Reference proteome</keyword>
<dbReference type="InterPro" id="IPR049492">
    <property type="entry name" value="BD-FAE-like_dom"/>
</dbReference>
<keyword evidence="4" id="KW-0645">Protease</keyword>
<keyword evidence="1" id="KW-0378">Hydrolase</keyword>
<dbReference type="GO" id="GO:0006508">
    <property type="term" value="P:proteolysis"/>
    <property type="evidence" value="ECO:0007669"/>
    <property type="project" value="UniProtKB-KW"/>
</dbReference>
<evidence type="ECO:0000256" key="1">
    <source>
        <dbReference type="ARBA" id="ARBA00022801"/>
    </source>
</evidence>
<dbReference type="PANTHER" id="PTHR48081:SF33">
    <property type="entry name" value="KYNURENINE FORMAMIDASE"/>
    <property type="match status" value="1"/>
</dbReference>
<dbReference type="Proteomes" id="UP000242770">
    <property type="component" value="Unassembled WGS sequence"/>
</dbReference>
<gene>
    <name evidence="3" type="primary">SSCI48940.1</name>
    <name evidence="4" type="ORF">SPSC_02361</name>
</gene>
<reference evidence="5" key="1">
    <citation type="submission" date="2014-06" db="EMBL/GenBank/DDBJ databases">
        <authorList>
            <person name="Berkman P.J."/>
        </authorList>
    </citation>
    <scope>NUCLEOTIDE SEQUENCE [LARGE SCALE GENOMIC DNA]</scope>
</reference>
<evidence type="ECO:0000259" key="2">
    <source>
        <dbReference type="Pfam" id="PF20434"/>
    </source>
</evidence>